<gene>
    <name evidence="2" type="ORF">POL68_13720</name>
</gene>
<feature type="domain" description="LysM" evidence="1">
    <location>
        <begin position="21"/>
        <end position="65"/>
    </location>
</feature>
<sequence>MRNALLLVAYLSATPSTTEVVVGERESLAQIAERLLGDPKGASELMALNGLTSDAVPPGTVLKLPPEADRTKALGALAAARQAVAQTSSEPTRREEASAKLQEAEAHFQAAHYLSAAQAADGASRLLSPQPVASHSTFQVSVDAEGATTVSVHTGPPVRVTAEEVTRPVNPGEVVRVEKGQPPPVPRRPMAAPALRKPEEGARIKLVPARGKLGPVTLSWTAVQGATGYGVEVLSAQGEPVHQKTVAAPQQLLELPPLPAGRYRWTVRALGEGQKPATSSERLFELVEDAVKLRVGSPAWK</sequence>
<reference evidence="2 3" key="1">
    <citation type="submission" date="2022-11" db="EMBL/GenBank/DDBJ databases">
        <title>Minimal conservation of predation-associated metabolite biosynthetic gene clusters underscores biosynthetic potential of Myxococcota including descriptions for ten novel species: Archangium lansinium sp. nov., Myxococcus landrumus sp. nov., Nannocystis bai.</title>
        <authorList>
            <person name="Ahearne A."/>
            <person name="Stevens C."/>
            <person name="Dowd S."/>
        </authorList>
    </citation>
    <scope>NUCLEOTIDE SEQUENCE [LARGE SCALE GENOMIC DNA]</scope>
    <source>
        <strain evidence="2 3">NCWAL01</strain>
    </source>
</reference>
<dbReference type="Proteomes" id="UP001221838">
    <property type="component" value="Unassembled WGS sequence"/>
</dbReference>
<proteinExistence type="predicted"/>
<dbReference type="InterPro" id="IPR036779">
    <property type="entry name" value="LysM_dom_sf"/>
</dbReference>
<dbReference type="Gene3D" id="3.10.350.10">
    <property type="entry name" value="LysM domain"/>
    <property type="match status" value="1"/>
</dbReference>
<evidence type="ECO:0000313" key="3">
    <source>
        <dbReference type="Proteomes" id="UP001221838"/>
    </source>
</evidence>
<protein>
    <submittedName>
        <fullName evidence="2">LysM peptidoglycan-binding domain-containing protein</fullName>
    </submittedName>
</protein>
<evidence type="ECO:0000313" key="2">
    <source>
        <dbReference type="EMBL" id="MDC0709523.1"/>
    </source>
</evidence>
<name>A0ABT5D786_9BACT</name>
<comment type="caution">
    <text evidence="2">The sequence shown here is derived from an EMBL/GenBank/DDBJ whole genome shotgun (WGS) entry which is preliminary data.</text>
</comment>
<keyword evidence="3" id="KW-1185">Reference proteome</keyword>
<evidence type="ECO:0000259" key="1">
    <source>
        <dbReference type="Pfam" id="PF01476"/>
    </source>
</evidence>
<dbReference type="InterPro" id="IPR013783">
    <property type="entry name" value="Ig-like_fold"/>
</dbReference>
<organism evidence="2 3">
    <name type="scientific">Stigmatella ashevillensis</name>
    <dbReference type="NCBI Taxonomy" id="2995309"/>
    <lineage>
        <taxon>Bacteria</taxon>
        <taxon>Pseudomonadati</taxon>
        <taxon>Myxococcota</taxon>
        <taxon>Myxococcia</taxon>
        <taxon>Myxococcales</taxon>
        <taxon>Cystobacterineae</taxon>
        <taxon>Archangiaceae</taxon>
        <taxon>Stigmatella</taxon>
    </lineage>
</organism>
<dbReference type="Pfam" id="PF01476">
    <property type="entry name" value="LysM"/>
    <property type="match status" value="1"/>
</dbReference>
<dbReference type="Gene3D" id="2.60.40.10">
    <property type="entry name" value="Immunoglobulins"/>
    <property type="match status" value="1"/>
</dbReference>
<dbReference type="RefSeq" id="WP_272138141.1">
    <property type="nucleotide sequence ID" value="NZ_JAQNDM010000002.1"/>
</dbReference>
<dbReference type="EMBL" id="JAQNDM010000002">
    <property type="protein sequence ID" value="MDC0709523.1"/>
    <property type="molecule type" value="Genomic_DNA"/>
</dbReference>
<dbReference type="InterPro" id="IPR018392">
    <property type="entry name" value="LysM"/>
</dbReference>
<accession>A0ABT5D786</accession>